<evidence type="ECO:0000256" key="2">
    <source>
        <dbReference type="ARBA" id="ARBA00023237"/>
    </source>
</evidence>
<proteinExistence type="predicted"/>
<dbReference type="EnsemblBacteria" id="ACZ19282">
    <property type="protein sequence ID" value="ACZ19282"/>
    <property type="gene ID" value="Taci_1050"/>
</dbReference>
<dbReference type="GO" id="GO:0009279">
    <property type="term" value="C:cell outer membrane"/>
    <property type="evidence" value="ECO:0007669"/>
    <property type="project" value="UniProtKB-SubCell"/>
</dbReference>
<comment type="subcellular location">
    <subcellularLocation>
        <location evidence="1">Cell outer membrane</location>
    </subcellularLocation>
</comment>
<dbReference type="NCBIfam" id="TIGR02532">
    <property type="entry name" value="IV_pilin_GFxxxE"/>
    <property type="match status" value="1"/>
</dbReference>
<evidence type="ECO:0000313" key="4">
    <source>
        <dbReference type="EMBL" id="ACZ19282.1"/>
    </source>
</evidence>
<dbReference type="AlphaFoldDB" id="D1B5J1"/>
<dbReference type="KEGG" id="tai:Taci_1050"/>
<dbReference type="Proteomes" id="UP000002030">
    <property type="component" value="Chromosome"/>
</dbReference>
<dbReference type="STRING" id="525903.Taci_1050"/>
<dbReference type="EMBL" id="CP001818">
    <property type="protein sequence ID" value="ACZ19282.1"/>
    <property type="molecule type" value="Genomic_DNA"/>
</dbReference>
<feature type="transmembrane region" description="Helical" evidence="3">
    <location>
        <begin position="21"/>
        <end position="43"/>
    </location>
</feature>
<gene>
    <name evidence="4" type="ordered locus">Taci_1050</name>
</gene>
<accession>D1B5J1</accession>
<organism evidence="4 5">
    <name type="scientific">Thermanaerovibrio acidaminovorans (strain ATCC 49978 / DSM 6589 / Su883)</name>
    <name type="common">Selenomonas acidaminovorans</name>
    <dbReference type="NCBI Taxonomy" id="525903"/>
    <lineage>
        <taxon>Bacteria</taxon>
        <taxon>Thermotogati</taxon>
        <taxon>Synergistota</taxon>
        <taxon>Synergistia</taxon>
        <taxon>Synergistales</taxon>
        <taxon>Synergistaceae</taxon>
        <taxon>Thermanaerovibrio</taxon>
    </lineage>
</organism>
<evidence type="ECO:0008006" key="6">
    <source>
        <dbReference type="Google" id="ProtNLM"/>
    </source>
</evidence>
<reference evidence="4 5" key="1">
    <citation type="journal article" date="2009" name="Stand. Genomic Sci.">
        <title>Complete genome sequence of Thermanaerovibrio acidaminovorans type strain (Su883).</title>
        <authorList>
            <person name="Chovatia M."/>
            <person name="Sikorski J."/>
            <person name="Schroder M."/>
            <person name="Lapidus A."/>
            <person name="Nolan M."/>
            <person name="Tice H."/>
            <person name="Glavina Del Rio T."/>
            <person name="Copeland A."/>
            <person name="Cheng J.F."/>
            <person name="Lucas S."/>
            <person name="Chen F."/>
            <person name="Bruce D."/>
            <person name="Goodwin L."/>
            <person name="Pitluck S."/>
            <person name="Ivanova N."/>
            <person name="Mavromatis K."/>
            <person name="Ovchinnikova G."/>
            <person name="Pati A."/>
            <person name="Chen A."/>
            <person name="Palaniappan K."/>
            <person name="Land M."/>
            <person name="Hauser L."/>
            <person name="Chang Y.J."/>
            <person name="Jeffries C.D."/>
            <person name="Chain P."/>
            <person name="Saunders E."/>
            <person name="Detter J.C."/>
            <person name="Brettin T."/>
            <person name="Rohde M."/>
            <person name="Goker M."/>
            <person name="Spring S."/>
            <person name="Bristow J."/>
            <person name="Markowitz V."/>
            <person name="Hugenholtz P."/>
            <person name="Kyrpides N.C."/>
            <person name="Klenk H.P."/>
            <person name="Eisen J.A."/>
        </authorList>
    </citation>
    <scope>NUCLEOTIDE SEQUENCE [LARGE SCALE GENOMIC DNA]</scope>
    <source>
        <strain evidence="5">ATCC 49978 / DSM 6589 / Su883</strain>
    </source>
</reference>
<dbReference type="HOGENOM" id="CLU_1045594_0_0_0"/>
<dbReference type="RefSeq" id="WP_012869797.1">
    <property type="nucleotide sequence ID" value="NC_013522.1"/>
</dbReference>
<name>D1B5J1_THEAS</name>
<evidence type="ECO:0000256" key="1">
    <source>
        <dbReference type="ARBA" id="ARBA00004442"/>
    </source>
</evidence>
<protein>
    <recommendedName>
        <fullName evidence="6">Prepilin-type N-terminal cleavage/methylation domain-containing protein</fullName>
    </recommendedName>
</protein>
<keyword evidence="3" id="KW-1133">Transmembrane helix</keyword>
<evidence type="ECO:0000256" key="3">
    <source>
        <dbReference type="SAM" id="Phobius"/>
    </source>
</evidence>
<dbReference type="OrthoDB" id="4349at2"/>
<keyword evidence="5" id="KW-1185">Reference proteome</keyword>
<dbReference type="eggNOG" id="COG4966">
    <property type="taxonomic scope" value="Bacteria"/>
</dbReference>
<sequence>MTRHWRSISLGSRRGFSLAEILMAVLVGAVALMGAVAMFWLYMSHYERVDQSARARMRAEEAVVLLQDWILNASVGVSADRPSDAFPGVSSLSSWGGMVEVLDQGRRLRFIYGVPVGSCLVAADLVTVPTGKETVLTLSSPLPSDIFDTSSTMKGWLAFPSGSSPLKIKEMNGTSVKVENRVSQDVVLVPMDEVFVLRAADVQFRNGTIYVEDVTLTPSEPRTEQGAYADVRFSLSPKGDILTMHVLSRGGKPGKGMPQGWPSSFGTTLSSEDAGSHLVYARTSWRMRNR</sequence>
<keyword evidence="3" id="KW-0812">Transmembrane</keyword>
<keyword evidence="2" id="KW-0998">Cell outer membrane</keyword>
<keyword evidence="3" id="KW-0472">Membrane</keyword>
<evidence type="ECO:0000313" key="5">
    <source>
        <dbReference type="Proteomes" id="UP000002030"/>
    </source>
</evidence>
<dbReference type="InterPro" id="IPR012902">
    <property type="entry name" value="N_methyl_site"/>
</dbReference>